<evidence type="ECO:0000313" key="2">
    <source>
        <dbReference type="Proteomes" id="UP000245207"/>
    </source>
</evidence>
<sequence length="65" mass="7556">MATKMLKEMPLDGFIKEWFVRAMNWMKFSGCLTQKAFDEAAILNKAFEAVSEEVLLKRKKDRLNG</sequence>
<dbReference type="Proteomes" id="UP000245207">
    <property type="component" value="Unassembled WGS sequence"/>
</dbReference>
<proteinExistence type="predicted"/>
<reference evidence="1 2" key="1">
    <citation type="journal article" date="2018" name="Mol. Plant">
        <title>The genome of Artemisia annua provides insight into the evolution of Asteraceae family and artemisinin biosynthesis.</title>
        <authorList>
            <person name="Shen Q."/>
            <person name="Zhang L."/>
            <person name="Liao Z."/>
            <person name="Wang S."/>
            <person name="Yan T."/>
            <person name="Shi P."/>
            <person name="Liu M."/>
            <person name="Fu X."/>
            <person name="Pan Q."/>
            <person name="Wang Y."/>
            <person name="Lv Z."/>
            <person name="Lu X."/>
            <person name="Zhang F."/>
            <person name="Jiang W."/>
            <person name="Ma Y."/>
            <person name="Chen M."/>
            <person name="Hao X."/>
            <person name="Li L."/>
            <person name="Tang Y."/>
            <person name="Lv G."/>
            <person name="Zhou Y."/>
            <person name="Sun X."/>
            <person name="Brodelius P.E."/>
            <person name="Rose J.K.C."/>
            <person name="Tang K."/>
        </authorList>
    </citation>
    <scope>NUCLEOTIDE SEQUENCE [LARGE SCALE GENOMIC DNA]</scope>
    <source>
        <strain evidence="2">cv. Huhao1</strain>
        <tissue evidence="1">Leaf</tissue>
    </source>
</reference>
<evidence type="ECO:0000313" key="1">
    <source>
        <dbReference type="EMBL" id="PWA34873.1"/>
    </source>
</evidence>
<dbReference type="EMBL" id="PKPP01021263">
    <property type="protein sequence ID" value="PWA34873.1"/>
    <property type="molecule type" value="Genomic_DNA"/>
</dbReference>
<comment type="caution">
    <text evidence="1">The sequence shown here is derived from an EMBL/GenBank/DDBJ whole genome shotgun (WGS) entry which is preliminary data.</text>
</comment>
<keyword evidence="2" id="KW-1185">Reference proteome</keyword>
<protein>
    <submittedName>
        <fullName evidence="1">Uncharacterized protein</fullName>
    </submittedName>
</protein>
<name>A0A2U1KE32_ARTAN</name>
<gene>
    <name evidence="1" type="ORF">CTI12_AA614960</name>
</gene>
<organism evidence="1 2">
    <name type="scientific">Artemisia annua</name>
    <name type="common">Sweet wormwood</name>
    <dbReference type="NCBI Taxonomy" id="35608"/>
    <lineage>
        <taxon>Eukaryota</taxon>
        <taxon>Viridiplantae</taxon>
        <taxon>Streptophyta</taxon>
        <taxon>Embryophyta</taxon>
        <taxon>Tracheophyta</taxon>
        <taxon>Spermatophyta</taxon>
        <taxon>Magnoliopsida</taxon>
        <taxon>eudicotyledons</taxon>
        <taxon>Gunneridae</taxon>
        <taxon>Pentapetalae</taxon>
        <taxon>asterids</taxon>
        <taxon>campanulids</taxon>
        <taxon>Asterales</taxon>
        <taxon>Asteraceae</taxon>
        <taxon>Asteroideae</taxon>
        <taxon>Anthemideae</taxon>
        <taxon>Artemisiinae</taxon>
        <taxon>Artemisia</taxon>
    </lineage>
</organism>
<accession>A0A2U1KE32</accession>
<dbReference type="AlphaFoldDB" id="A0A2U1KE32"/>